<feature type="compositionally biased region" description="Basic and acidic residues" evidence="1">
    <location>
        <begin position="125"/>
        <end position="141"/>
    </location>
</feature>
<protein>
    <submittedName>
        <fullName evidence="2">Putative muscle m-line assembly protein unc-89</fullName>
    </submittedName>
</protein>
<feature type="compositionally biased region" description="Basic and acidic residues" evidence="1">
    <location>
        <begin position="806"/>
        <end position="817"/>
    </location>
</feature>
<feature type="compositionally biased region" description="Basic and acidic residues" evidence="1">
    <location>
        <begin position="172"/>
        <end position="203"/>
    </location>
</feature>
<evidence type="ECO:0000313" key="3">
    <source>
        <dbReference type="Proteomes" id="UP000037510"/>
    </source>
</evidence>
<feature type="compositionally biased region" description="Basic and acidic residues" evidence="1">
    <location>
        <begin position="634"/>
        <end position="644"/>
    </location>
</feature>
<comment type="caution">
    <text evidence="2">The sequence shown here is derived from an EMBL/GenBank/DDBJ whole genome shotgun (WGS) entry which is preliminary data.</text>
</comment>
<dbReference type="STRING" id="104452.A0A0L7LLL2"/>
<feature type="region of interest" description="Disordered" evidence="1">
    <location>
        <begin position="379"/>
        <end position="416"/>
    </location>
</feature>
<feature type="compositionally biased region" description="Basic and acidic residues" evidence="1">
    <location>
        <begin position="51"/>
        <end position="69"/>
    </location>
</feature>
<feature type="compositionally biased region" description="Polar residues" evidence="1">
    <location>
        <begin position="443"/>
        <end position="459"/>
    </location>
</feature>
<organism evidence="2 3">
    <name type="scientific">Operophtera brumata</name>
    <name type="common">Winter moth</name>
    <name type="synonym">Phalaena brumata</name>
    <dbReference type="NCBI Taxonomy" id="104452"/>
    <lineage>
        <taxon>Eukaryota</taxon>
        <taxon>Metazoa</taxon>
        <taxon>Ecdysozoa</taxon>
        <taxon>Arthropoda</taxon>
        <taxon>Hexapoda</taxon>
        <taxon>Insecta</taxon>
        <taxon>Pterygota</taxon>
        <taxon>Neoptera</taxon>
        <taxon>Endopterygota</taxon>
        <taxon>Lepidoptera</taxon>
        <taxon>Glossata</taxon>
        <taxon>Ditrysia</taxon>
        <taxon>Geometroidea</taxon>
        <taxon>Geometridae</taxon>
        <taxon>Larentiinae</taxon>
        <taxon>Operophtera</taxon>
    </lineage>
</organism>
<feature type="compositionally biased region" description="Polar residues" evidence="1">
    <location>
        <begin position="386"/>
        <end position="398"/>
    </location>
</feature>
<feature type="region of interest" description="Disordered" evidence="1">
    <location>
        <begin position="434"/>
        <end position="579"/>
    </location>
</feature>
<feature type="compositionally biased region" description="Polar residues" evidence="1">
    <location>
        <begin position="70"/>
        <end position="84"/>
    </location>
</feature>
<accession>A0A0L7LLL2</accession>
<feature type="compositionally biased region" description="Basic and acidic residues" evidence="1">
    <location>
        <begin position="741"/>
        <end position="751"/>
    </location>
</feature>
<feature type="compositionally biased region" description="Basic residues" evidence="1">
    <location>
        <begin position="142"/>
        <end position="166"/>
    </location>
</feature>
<sequence length="860" mass="96228">MRSQATKTSPNKGAVSITPLKTKRARKKTVVKKIKKVIRKPLVKGTKKNASKNEKEGAMEDKNESHLETRASTSKSNPSQNAPSTKKARKGHNEKKDTLKTMPDTTVKKVNLKKPVKKKPVKKIQSSDETKYKSNKDEPKKKTTKLSKGKTILKKGKACASHKKYKMVQSKEIIEKEINVDDKTSKEDFDRDENDSKPLKQSEEPNNQELNKDILKDEENNKETTLKPTLDGMSAQVPTTNQHETTKQEIERPPKFFTSSRSPRMVDIDVKCCKNSKGNLSVSERFVSLKCEIKSNEDKKFQNTLVTSQGPEIDVYTFTEKVDSPKSILSDIRNPINQNIGRVRPIARVKGTIMDKKTESERKKFSPHRPIEEVVKQLKAKKSEEVSANQTKASSSFDLNIDTDLKSDEAPKPIVSKSYKMVARKSSVTGIPFSPIKFLDQDVSPSSSEKPATKSNSPSKKTQIKGKKKNNNSSSDDELESSKFSLNTQTFQYPSSDECGNNESNDESKESSASDTSIAKKPKYKRYKKITDSAKKNKSTELKELSKDSLVDLKDDILGKKKKGKQPHHRPLHKYWKGPKKQRMALLNAKLVVQNLLANEFQTNMDLGLMKTVAMQPIPSTSKRPTPIKKKETKPKDSEKRETTSESEYENTMEKKEDSSDSSDDSLPQRSLRGEPGIRSAGKYWDPKSYSSSSEDSELETKKKVSPEKKKIPKSSSGKSDSDKPPAKIKKTAPVKKKRNRNEVNMDFKDMVVQKRMASLNASAMIELSYEKRSPKSNKEETTTDSGSDESFSQKPKNGVGSGVKSELKNEEPKQEPESDETAGTDSKQKVETSSLPSGSPPGVPRVCGICTTVWATDMG</sequence>
<feature type="compositionally biased region" description="Basic residues" evidence="1">
    <location>
        <begin position="560"/>
        <end position="579"/>
    </location>
</feature>
<feature type="compositionally biased region" description="Basic residues" evidence="1">
    <location>
        <begin position="21"/>
        <end position="50"/>
    </location>
</feature>
<feature type="region of interest" description="Disordered" evidence="1">
    <location>
        <begin position="616"/>
        <end position="751"/>
    </location>
</feature>
<feature type="compositionally biased region" description="Basic and acidic residues" evidence="1">
    <location>
        <begin position="699"/>
        <end position="710"/>
    </location>
</feature>
<gene>
    <name evidence="2" type="ORF">OBRU01_05704</name>
</gene>
<feature type="compositionally biased region" description="Polar residues" evidence="1">
    <location>
        <begin position="487"/>
        <end position="499"/>
    </location>
</feature>
<dbReference type="AlphaFoldDB" id="A0A0L7LLL2"/>
<feature type="compositionally biased region" description="Basic residues" evidence="1">
    <location>
        <begin position="110"/>
        <end position="122"/>
    </location>
</feature>
<dbReference type="Proteomes" id="UP000037510">
    <property type="component" value="Unassembled WGS sequence"/>
</dbReference>
<feature type="region of interest" description="Disordered" evidence="1">
    <location>
        <begin position="768"/>
        <end position="848"/>
    </location>
</feature>
<proteinExistence type="predicted"/>
<feature type="compositionally biased region" description="Basic residues" evidence="1">
    <location>
        <begin position="727"/>
        <end position="740"/>
    </location>
</feature>
<evidence type="ECO:0000256" key="1">
    <source>
        <dbReference type="SAM" id="MobiDB-lite"/>
    </source>
</evidence>
<feature type="region of interest" description="Disordered" evidence="1">
    <location>
        <begin position="1"/>
        <end position="261"/>
    </location>
</feature>
<dbReference type="EMBL" id="JTDY01000655">
    <property type="protein sequence ID" value="KOB76315.1"/>
    <property type="molecule type" value="Genomic_DNA"/>
</dbReference>
<feature type="compositionally biased region" description="Basic and acidic residues" evidence="1">
    <location>
        <begin position="529"/>
        <end position="559"/>
    </location>
</feature>
<feature type="compositionally biased region" description="Basic and acidic residues" evidence="1">
    <location>
        <begin position="210"/>
        <end position="225"/>
    </location>
</feature>
<reference evidence="2 3" key="1">
    <citation type="journal article" date="2015" name="Genome Biol. Evol.">
        <title>The genome of winter moth (Operophtera brumata) provides a genomic perspective on sexual dimorphism and phenology.</title>
        <authorList>
            <person name="Derks M.F."/>
            <person name="Smit S."/>
            <person name="Salis L."/>
            <person name="Schijlen E."/>
            <person name="Bossers A."/>
            <person name="Mateman C."/>
            <person name="Pijl A.S."/>
            <person name="de Ridder D."/>
            <person name="Groenen M.A."/>
            <person name="Visser M.E."/>
            <person name="Megens H.J."/>
        </authorList>
    </citation>
    <scope>NUCLEOTIDE SEQUENCE [LARGE SCALE GENOMIC DNA]</scope>
    <source>
        <strain evidence="2">WM2013NL</strain>
        <tissue evidence="2">Head and thorax</tissue>
    </source>
</reference>
<keyword evidence="3" id="KW-1185">Reference proteome</keyword>
<feature type="compositionally biased region" description="Basic and acidic residues" evidence="1">
    <location>
        <begin position="769"/>
        <end position="782"/>
    </location>
</feature>
<name>A0A0L7LLL2_OPEBR</name>
<feature type="compositionally biased region" description="Polar residues" evidence="1">
    <location>
        <begin position="784"/>
        <end position="796"/>
    </location>
</feature>
<feature type="compositionally biased region" description="Basic and acidic residues" evidence="1">
    <location>
        <begin position="244"/>
        <end position="254"/>
    </location>
</feature>
<feature type="compositionally biased region" description="Polar residues" evidence="1">
    <location>
        <begin position="1"/>
        <end position="11"/>
    </location>
</feature>
<evidence type="ECO:0000313" key="2">
    <source>
        <dbReference type="EMBL" id="KOB76315.1"/>
    </source>
</evidence>